<dbReference type="InterPro" id="IPR002293">
    <property type="entry name" value="AA/rel_permease1"/>
</dbReference>
<feature type="transmembrane region" description="Helical" evidence="5">
    <location>
        <begin position="229"/>
        <end position="256"/>
    </location>
</feature>
<protein>
    <submittedName>
        <fullName evidence="6">Amino acid/polyamine/organocation transporter, APC superfamily</fullName>
    </submittedName>
</protein>
<evidence type="ECO:0000256" key="3">
    <source>
        <dbReference type="ARBA" id="ARBA00022989"/>
    </source>
</evidence>
<dbReference type="EMBL" id="FWXT01000005">
    <property type="protein sequence ID" value="SMD05485.1"/>
    <property type="molecule type" value="Genomic_DNA"/>
</dbReference>
<dbReference type="GO" id="GO:0016020">
    <property type="term" value="C:membrane"/>
    <property type="evidence" value="ECO:0007669"/>
    <property type="project" value="UniProtKB-SubCell"/>
</dbReference>
<feature type="transmembrane region" description="Helical" evidence="5">
    <location>
        <begin position="148"/>
        <end position="167"/>
    </location>
</feature>
<feature type="transmembrane region" description="Helical" evidence="5">
    <location>
        <begin position="436"/>
        <end position="458"/>
    </location>
</feature>
<dbReference type="OrthoDB" id="9806937at2"/>
<feature type="transmembrane region" description="Helical" evidence="5">
    <location>
        <begin position="322"/>
        <end position="344"/>
    </location>
</feature>
<keyword evidence="4 5" id="KW-0472">Membrane</keyword>
<keyword evidence="3 5" id="KW-1133">Transmembrane helix</keyword>
<dbReference type="Proteomes" id="UP000192756">
    <property type="component" value="Unassembled WGS sequence"/>
</dbReference>
<proteinExistence type="predicted"/>
<dbReference type="STRING" id="151894.SAMN04488524_4477"/>
<feature type="transmembrane region" description="Helical" evidence="5">
    <location>
        <begin position="404"/>
        <end position="424"/>
    </location>
</feature>
<dbReference type="RefSeq" id="WP_084241273.1">
    <property type="nucleotide sequence ID" value="NZ_FWXT01000005.1"/>
</dbReference>
<evidence type="ECO:0000313" key="6">
    <source>
        <dbReference type="EMBL" id="SMD05485.1"/>
    </source>
</evidence>
<reference evidence="7" key="1">
    <citation type="submission" date="2017-04" db="EMBL/GenBank/DDBJ databases">
        <authorList>
            <person name="Varghese N."/>
            <person name="Submissions S."/>
        </authorList>
    </citation>
    <scope>NUCLEOTIDE SEQUENCE [LARGE SCALE GENOMIC DNA]</scope>
    <source>
        <strain evidence="7">DSM 12126</strain>
    </source>
</reference>
<dbReference type="InterPro" id="IPR050598">
    <property type="entry name" value="AminoAcid_Transporter"/>
</dbReference>
<evidence type="ECO:0000256" key="1">
    <source>
        <dbReference type="ARBA" id="ARBA00004141"/>
    </source>
</evidence>
<evidence type="ECO:0000313" key="7">
    <source>
        <dbReference type="Proteomes" id="UP000192756"/>
    </source>
</evidence>
<dbReference type="GO" id="GO:0015179">
    <property type="term" value="F:L-amino acid transmembrane transporter activity"/>
    <property type="evidence" value="ECO:0007669"/>
    <property type="project" value="TreeGrafter"/>
</dbReference>
<feature type="transmembrane region" description="Helical" evidence="5">
    <location>
        <begin position="21"/>
        <end position="40"/>
    </location>
</feature>
<organism evidence="6 7">
    <name type="scientific">Pedobacter africanus</name>
    <dbReference type="NCBI Taxonomy" id="151894"/>
    <lineage>
        <taxon>Bacteria</taxon>
        <taxon>Pseudomonadati</taxon>
        <taxon>Bacteroidota</taxon>
        <taxon>Sphingobacteriia</taxon>
        <taxon>Sphingobacteriales</taxon>
        <taxon>Sphingobacteriaceae</taxon>
        <taxon>Pedobacter</taxon>
    </lineage>
</organism>
<dbReference type="PIRSF" id="PIRSF006060">
    <property type="entry name" value="AA_transporter"/>
    <property type="match status" value="1"/>
</dbReference>
<dbReference type="PANTHER" id="PTHR11785:SF512">
    <property type="entry name" value="SOBREMESA, ISOFORM B"/>
    <property type="match status" value="1"/>
</dbReference>
<keyword evidence="2 5" id="KW-0812">Transmembrane</keyword>
<feature type="transmembrane region" description="Helical" evidence="5">
    <location>
        <begin position="91"/>
        <end position="124"/>
    </location>
</feature>
<feature type="transmembrane region" description="Helical" evidence="5">
    <location>
        <begin position="277"/>
        <end position="302"/>
    </location>
</feature>
<feature type="transmembrane region" description="Helical" evidence="5">
    <location>
        <begin position="188"/>
        <end position="209"/>
    </location>
</feature>
<name>A0A1W2E758_9SPHI</name>
<evidence type="ECO:0000256" key="4">
    <source>
        <dbReference type="ARBA" id="ARBA00023136"/>
    </source>
</evidence>
<keyword evidence="7" id="KW-1185">Reference proteome</keyword>
<dbReference type="Pfam" id="PF13520">
    <property type="entry name" value="AA_permease_2"/>
    <property type="match status" value="1"/>
</dbReference>
<feature type="transmembrane region" description="Helical" evidence="5">
    <location>
        <begin position="464"/>
        <end position="482"/>
    </location>
</feature>
<dbReference type="Gene3D" id="1.20.1740.10">
    <property type="entry name" value="Amino acid/polyamine transporter I"/>
    <property type="match status" value="1"/>
</dbReference>
<accession>A0A1W2E758</accession>
<evidence type="ECO:0000256" key="5">
    <source>
        <dbReference type="SAM" id="Phobius"/>
    </source>
</evidence>
<evidence type="ECO:0000256" key="2">
    <source>
        <dbReference type="ARBA" id="ARBA00022692"/>
    </source>
</evidence>
<comment type="subcellular location">
    <subcellularLocation>
        <location evidence="1">Membrane</location>
        <topology evidence="1">Multi-pass membrane protein</topology>
    </subcellularLocation>
</comment>
<dbReference type="PANTHER" id="PTHR11785">
    <property type="entry name" value="AMINO ACID TRANSPORTER"/>
    <property type="match status" value="1"/>
</dbReference>
<feature type="transmembrane region" description="Helical" evidence="5">
    <location>
        <begin position="46"/>
        <end position="70"/>
    </location>
</feature>
<sequence>MDKENQDGSFKRELGLLDGTMLVVGSMIGSGIFIVSADIVRNVGSAGWLIAVWVITGLMTMTAAISYGELSGMYPKAGGQYVYLKESYNKLIAFLYGWSFFAVIQTGTIAAVGVAFSKFAAYLIPALSEDNKLLQIQTGLDACNNPTYFSVSSAQIMSIAIIALLTYSNTRGVKGGKWIQNIFTSTKLLALFGLIIAGFVMFKPEVWSANWTNAWMATKASLVDSCNVAAGFSVTPIAGAALLGGIAAAMVGSVFSSDAWNNVTFIAGEMKNPKKNIGLSLFLGTLIVTVIYVSANLVYLAVLPMDEIAHAAKDRVAVTASTAIFGGIGTALIAVMIMVSTFGCNNGLILAGSRVYYTMAQDGLFFKNAGKLNKHGVPQWALWAQFLVTAVLCLSGKYGDLLDMVSFVVVIFYVLTIGGIFILRKRLPNAERPYKAFGYPLLPALYIILGISFCLLLIWFKPQFTWPGLIVVLIGIPIYYFTNRKNSFSDK</sequence>
<gene>
    <name evidence="6" type="ORF">SAMN04488524_4477</name>
</gene>
<dbReference type="AlphaFoldDB" id="A0A1W2E758"/>